<keyword evidence="10" id="KW-1185">Reference proteome</keyword>
<name>A0ABQ4LTK9_9BACL</name>
<dbReference type="SUPFAM" id="SSF161098">
    <property type="entry name" value="MetI-like"/>
    <property type="match status" value="1"/>
</dbReference>
<dbReference type="RefSeq" id="WP_212948646.1">
    <property type="nucleotide sequence ID" value="NZ_BORW01000005.1"/>
</dbReference>
<dbReference type="InterPro" id="IPR035906">
    <property type="entry name" value="MetI-like_sf"/>
</dbReference>
<evidence type="ECO:0000256" key="4">
    <source>
        <dbReference type="ARBA" id="ARBA00022692"/>
    </source>
</evidence>
<dbReference type="InterPro" id="IPR043429">
    <property type="entry name" value="ArtM/GltK/GlnP/TcyL/YhdX-like"/>
</dbReference>
<protein>
    <submittedName>
        <fullName evidence="9">Amino acid ABC transporter permease</fullName>
    </submittedName>
</protein>
<feature type="transmembrane region" description="Helical" evidence="7">
    <location>
        <begin position="20"/>
        <end position="45"/>
    </location>
</feature>
<dbReference type="NCBIfam" id="TIGR01726">
    <property type="entry name" value="HEQRo_perm_3TM"/>
    <property type="match status" value="1"/>
</dbReference>
<comment type="subcellular location">
    <subcellularLocation>
        <location evidence="1 7">Cell membrane</location>
        <topology evidence="1 7">Multi-pass membrane protein</topology>
    </subcellularLocation>
</comment>
<evidence type="ECO:0000313" key="10">
    <source>
        <dbReference type="Proteomes" id="UP000680638"/>
    </source>
</evidence>
<feature type="domain" description="ABC transmembrane type-1" evidence="8">
    <location>
        <begin position="17"/>
        <end position="218"/>
    </location>
</feature>
<dbReference type="Gene3D" id="1.10.3720.10">
    <property type="entry name" value="MetI-like"/>
    <property type="match status" value="1"/>
</dbReference>
<evidence type="ECO:0000313" key="9">
    <source>
        <dbReference type="EMBL" id="GIO66606.1"/>
    </source>
</evidence>
<dbReference type="Proteomes" id="UP000680638">
    <property type="component" value="Unassembled WGS sequence"/>
</dbReference>
<keyword evidence="3" id="KW-1003">Cell membrane</keyword>
<dbReference type="PROSITE" id="PS50928">
    <property type="entry name" value="ABC_TM1"/>
    <property type="match status" value="1"/>
</dbReference>
<dbReference type="PANTHER" id="PTHR30614:SF45">
    <property type="entry name" value="L-CYSTINE TRANSPORT SYSTEM PERMEASE PROTEIN TCYL"/>
    <property type="match status" value="1"/>
</dbReference>
<dbReference type="Pfam" id="PF00528">
    <property type="entry name" value="BPD_transp_1"/>
    <property type="match status" value="1"/>
</dbReference>
<evidence type="ECO:0000256" key="6">
    <source>
        <dbReference type="ARBA" id="ARBA00023136"/>
    </source>
</evidence>
<dbReference type="EMBL" id="BORW01000005">
    <property type="protein sequence ID" value="GIO66606.1"/>
    <property type="molecule type" value="Genomic_DNA"/>
</dbReference>
<proteinExistence type="inferred from homology"/>
<reference evidence="9 10" key="1">
    <citation type="submission" date="2021-03" db="EMBL/GenBank/DDBJ databases">
        <title>Antimicrobial resistance genes in bacteria isolated from Japanese honey, and their potential for conferring macrolide and lincosamide resistance in the American foulbrood pathogen Paenibacillus larvae.</title>
        <authorList>
            <person name="Okamoto M."/>
            <person name="Kumagai M."/>
            <person name="Kanamori H."/>
            <person name="Takamatsu D."/>
        </authorList>
    </citation>
    <scope>NUCLEOTIDE SEQUENCE [LARGE SCALE GENOMIC DNA]</scope>
    <source>
        <strain evidence="9 10">J21TS3</strain>
    </source>
</reference>
<dbReference type="InterPro" id="IPR000515">
    <property type="entry name" value="MetI-like"/>
</dbReference>
<keyword evidence="5 7" id="KW-1133">Transmembrane helix</keyword>
<feature type="transmembrane region" description="Helical" evidence="7">
    <location>
        <begin position="57"/>
        <end position="78"/>
    </location>
</feature>
<dbReference type="InterPro" id="IPR010065">
    <property type="entry name" value="AA_ABC_transptr_permease_3TM"/>
</dbReference>
<evidence type="ECO:0000259" key="8">
    <source>
        <dbReference type="PROSITE" id="PS50928"/>
    </source>
</evidence>
<accession>A0ABQ4LTK9</accession>
<dbReference type="PANTHER" id="PTHR30614">
    <property type="entry name" value="MEMBRANE COMPONENT OF AMINO ACID ABC TRANSPORTER"/>
    <property type="match status" value="1"/>
</dbReference>
<evidence type="ECO:0000256" key="2">
    <source>
        <dbReference type="ARBA" id="ARBA00022448"/>
    </source>
</evidence>
<comment type="caution">
    <text evidence="9">The sequence shown here is derived from an EMBL/GenBank/DDBJ whole genome shotgun (WGS) entry which is preliminary data.</text>
</comment>
<keyword evidence="6 7" id="KW-0472">Membrane</keyword>
<organism evidence="9 10">
    <name type="scientific">Paenibacillus cookii</name>
    <dbReference type="NCBI Taxonomy" id="157839"/>
    <lineage>
        <taxon>Bacteria</taxon>
        <taxon>Bacillati</taxon>
        <taxon>Bacillota</taxon>
        <taxon>Bacilli</taxon>
        <taxon>Bacillales</taxon>
        <taxon>Paenibacillaceae</taxon>
        <taxon>Paenibacillus</taxon>
    </lineage>
</organism>
<evidence type="ECO:0000256" key="5">
    <source>
        <dbReference type="ARBA" id="ARBA00022989"/>
    </source>
</evidence>
<evidence type="ECO:0000256" key="1">
    <source>
        <dbReference type="ARBA" id="ARBA00004651"/>
    </source>
</evidence>
<keyword evidence="2 7" id="KW-0813">Transport</keyword>
<sequence>MNQYFDAKYIFDSIPVLIPFLKVTFMVTGFSVLFGTLFGFLLAAAKIGKNRWANKMAHGYTTMIRCTPSIVLLFLTYYGIPYLFNQFGIDLNSIDKSVFVVITFSLQFAAAMSEVIRTAYESVDKGQYEAAVSVGLSSAQAYRRIVFPQAFVVALPNFGNSLLALIKEGALAYTIGLIDVIGKASLIISSNYNAHALEIYLALSLIYWVVSIAIEQLFSKLERIFGKGKQALKTV</sequence>
<comment type="similarity">
    <text evidence="7">Belongs to the binding-protein-dependent transport system permease family.</text>
</comment>
<evidence type="ECO:0000256" key="3">
    <source>
        <dbReference type="ARBA" id="ARBA00022475"/>
    </source>
</evidence>
<feature type="transmembrane region" description="Helical" evidence="7">
    <location>
        <begin position="200"/>
        <end position="218"/>
    </location>
</feature>
<gene>
    <name evidence="9" type="ORF">J21TS3_14270</name>
</gene>
<keyword evidence="4 7" id="KW-0812">Transmembrane</keyword>
<feature type="transmembrane region" description="Helical" evidence="7">
    <location>
        <begin position="98"/>
        <end position="116"/>
    </location>
</feature>
<evidence type="ECO:0000256" key="7">
    <source>
        <dbReference type="RuleBase" id="RU363032"/>
    </source>
</evidence>
<dbReference type="CDD" id="cd06261">
    <property type="entry name" value="TM_PBP2"/>
    <property type="match status" value="1"/>
</dbReference>